<dbReference type="OrthoDB" id="2123952at2759"/>
<name>A0A9P5U0V5_9AGAR</name>
<keyword evidence="4" id="KW-0238">DNA-binding</keyword>
<protein>
    <recommendedName>
        <fullName evidence="7">Xylanolytic transcriptional activator regulatory domain-containing protein</fullName>
    </recommendedName>
</protein>
<keyword evidence="2" id="KW-0862">Zinc</keyword>
<dbReference type="GO" id="GO:0003677">
    <property type="term" value="F:DNA binding"/>
    <property type="evidence" value="ECO:0007669"/>
    <property type="project" value="UniProtKB-KW"/>
</dbReference>
<dbReference type="GO" id="GO:0008270">
    <property type="term" value="F:zinc ion binding"/>
    <property type="evidence" value="ECO:0007669"/>
    <property type="project" value="InterPro"/>
</dbReference>
<evidence type="ECO:0000313" key="9">
    <source>
        <dbReference type="Proteomes" id="UP000772434"/>
    </source>
</evidence>
<evidence type="ECO:0000313" key="8">
    <source>
        <dbReference type="EMBL" id="KAF9062985.1"/>
    </source>
</evidence>
<proteinExistence type="predicted"/>
<keyword evidence="5" id="KW-0804">Transcription</keyword>
<evidence type="ECO:0000256" key="1">
    <source>
        <dbReference type="ARBA" id="ARBA00022723"/>
    </source>
</evidence>
<evidence type="ECO:0000256" key="6">
    <source>
        <dbReference type="ARBA" id="ARBA00023242"/>
    </source>
</evidence>
<evidence type="ECO:0000256" key="4">
    <source>
        <dbReference type="ARBA" id="ARBA00023125"/>
    </source>
</evidence>
<dbReference type="Proteomes" id="UP000772434">
    <property type="component" value="Unassembled WGS sequence"/>
</dbReference>
<dbReference type="PANTHER" id="PTHR31313">
    <property type="entry name" value="TY1 ENHANCER ACTIVATOR"/>
    <property type="match status" value="1"/>
</dbReference>
<sequence>MYSNSTVLRGDEASAAAIFLSTDTSKVAADLWYEQARGAVNLLLRKPARLETVQALILLALRDYGKGGVAGGGESQAWLLIGMAIRLGQELDLPASASFSPNFTSLNMSNTEHITRGNLWGILTMLDGLLSLQLGRAPAVAEALKPKPNANLHIYPSTVDAPTPGTSSSPSVSGLPTSILSSPPPLFAYSCLLSQIISKINFWLYLGFGPTPSPPSAPGPTNSRVSSALLSLSSSSSGSVTPLSTAEPQNAFPTQAKLATLRTELDGWLQMLPIQFRVSIGGIGFGATGLGTKEVLEVNMLYHVAVILLYRPL</sequence>
<accession>A0A9P5U0V5</accession>
<dbReference type="InterPro" id="IPR007219">
    <property type="entry name" value="XnlR_reg_dom"/>
</dbReference>
<dbReference type="InterPro" id="IPR051615">
    <property type="entry name" value="Transcr_Regulatory_Elem"/>
</dbReference>
<evidence type="ECO:0000256" key="5">
    <source>
        <dbReference type="ARBA" id="ARBA00023163"/>
    </source>
</evidence>
<dbReference type="SMART" id="SM00906">
    <property type="entry name" value="Fungal_trans"/>
    <property type="match status" value="1"/>
</dbReference>
<evidence type="ECO:0000256" key="2">
    <source>
        <dbReference type="ARBA" id="ARBA00022833"/>
    </source>
</evidence>
<evidence type="ECO:0000259" key="7">
    <source>
        <dbReference type="SMART" id="SM00906"/>
    </source>
</evidence>
<dbReference type="GO" id="GO:0006351">
    <property type="term" value="P:DNA-templated transcription"/>
    <property type="evidence" value="ECO:0007669"/>
    <property type="project" value="InterPro"/>
</dbReference>
<keyword evidence="9" id="KW-1185">Reference proteome</keyword>
<dbReference type="PANTHER" id="PTHR31313:SF81">
    <property type="entry name" value="TY1 ENHANCER ACTIVATOR"/>
    <property type="match status" value="1"/>
</dbReference>
<dbReference type="CDD" id="cd12148">
    <property type="entry name" value="fungal_TF_MHR"/>
    <property type="match status" value="1"/>
</dbReference>
<keyword evidence="6" id="KW-0539">Nucleus</keyword>
<comment type="caution">
    <text evidence="8">The sequence shown here is derived from an EMBL/GenBank/DDBJ whole genome shotgun (WGS) entry which is preliminary data.</text>
</comment>
<gene>
    <name evidence="8" type="ORF">BDP27DRAFT_1232797</name>
</gene>
<feature type="domain" description="Xylanolytic transcriptional activator regulatory" evidence="7">
    <location>
        <begin position="77"/>
        <end position="155"/>
    </location>
</feature>
<evidence type="ECO:0000256" key="3">
    <source>
        <dbReference type="ARBA" id="ARBA00023015"/>
    </source>
</evidence>
<dbReference type="Pfam" id="PF04082">
    <property type="entry name" value="Fungal_trans"/>
    <property type="match status" value="1"/>
</dbReference>
<organism evidence="8 9">
    <name type="scientific">Rhodocollybia butyracea</name>
    <dbReference type="NCBI Taxonomy" id="206335"/>
    <lineage>
        <taxon>Eukaryota</taxon>
        <taxon>Fungi</taxon>
        <taxon>Dikarya</taxon>
        <taxon>Basidiomycota</taxon>
        <taxon>Agaricomycotina</taxon>
        <taxon>Agaricomycetes</taxon>
        <taxon>Agaricomycetidae</taxon>
        <taxon>Agaricales</taxon>
        <taxon>Marasmiineae</taxon>
        <taxon>Omphalotaceae</taxon>
        <taxon>Rhodocollybia</taxon>
    </lineage>
</organism>
<reference evidence="8" key="1">
    <citation type="submission" date="2020-11" db="EMBL/GenBank/DDBJ databases">
        <authorList>
            <consortium name="DOE Joint Genome Institute"/>
            <person name="Ahrendt S."/>
            <person name="Riley R."/>
            <person name="Andreopoulos W."/>
            <person name="Labutti K."/>
            <person name="Pangilinan J."/>
            <person name="Ruiz-Duenas F.J."/>
            <person name="Barrasa J.M."/>
            <person name="Sanchez-Garcia M."/>
            <person name="Camarero S."/>
            <person name="Miyauchi S."/>
            <person name="Serrano A."/>
            <person name="Linde D."/>
            <person name="Babiker R."/>
            <person name="Drula E."/>
            <person name="Ayuso-Fernandez I."/>
            <person name="Pacheco R."/>
            <person name="Padilla G."/>
            <person name="Ferreira P."/>
            <person name="Barriuso J."/>
            <person name="Kellner H."/>
            <person name="Castanera R."/>
            <person name="Alfaro M."/>
            <person name="Ramirez L."/>
            <person name="Pisabarro A.G."/>
            <person name="Kuo A."/>
            <person name="Tritt A."/>
            <person name="Lipzen A."/>
            <person name="He G."/>
            <person name="Yan M."/>
            <person name="Ng V."/>
            <person name="Cullen D."/>
            <person name="Martin F."/>
            <person name="Rosso M.-N."/>
            <person name="Henrissat B."/>
            <person name="Hibbett D."/>
            <person name="Martinez A.T."/>
            <person name="Grigoriev I.V."/>
        </authorList>
    </citation>
    <scope>NUCLEOTIDE SEQUENCE</scope>
    <source>
        <strain evidence="8">AH 40177</strain>
    </source>
</reference>
<keyword evidence="1" id="KW-0479">Metal-binding</keyword>
<dbReference type="EMBL" id="JADNRY010000156">
    <property type="protein sequence ID" value="KAF9062985.1"/>
    <property type="molecule type" value="Genomic_DNA"/>
</dbReference>
<keyword evidence="3" id="KW-0805">Transcription regulation</keyword>
<dbReference type="AlphaFoldDB" id="A0A9P5U0V5"/>